<dbReference type="PANTHER" id="PTHR42711">
    <property type="entry name" value="ABC TRANSPORTER ATP-BINDING PROTEIN"/>
    <property type="match status" value="1"/>
</dbReference>
<dbReference type="InterPro" id="IPR003593">
    <property type="entry name" value="AAA+_ATPase"/>
</dbReference>
<dbReference type="SMART" id="SM00382">
    <property type="entry name" value="AAA"/>
    <property type="match status" value="1"/>
</dbReference>
<comment type="subcellular location">
    <subcellularLocation>
        <location evidence="1">Cell membrane</location>
        <topology evidence="1">Peripheral membrane protein</topology>
    </subcellularLocation>
</comment>
<evidence type="ECO:0000313" key="7">
    <source>
        <dbReference type="EMBL" id="SNS65023.1"/>
    </source>
</evidence>
<keyword evidence="5" id="KW-0046">Antibiotic resistance</keyword>
<organism evidence="7 8">
    <name type="scientific">Geodermatophilus saharensis</name>
    <dbReference type="NCBI Taxonomy" id="1137994"/>
    <lineage>
        <taxon>Bacteria</taxon>
        <taxon>Bacillati</taxon>
        <taxon>Actinomycetota</taxon>
        <taxon>Actinomycetes</taxon>
        <taxon>Geodermatophilales</taxon>
        <taxon>Geodermatophilaceae</taxon>
        <taxon>Geodermatophilus</taxon>
    </lineage>
</organism>
<keyword evidence="3" id="KW-0547">Nucleotide-binding</keyword>
<evidence type="ECO:0000256" key="4">
    <source>
        <dbReference type="ARBA" id="ARBA00022840"/>
    </source>
</evidence>
<dbReference type="EMBL" id="FZOH01000006">
    <property type="protein sequence ID" value="SNS65023.1"/>
    <property type="molecule type" value="Genomic_DNA"/>
</dbReference>
<keyword evidence="4 7" id="KW-0067">ATP-binding</keyword>
<dbReference type="GO" id="GO:0016887">
    <property type="term" value="F:ATP hydrolysis activity"/>
    <property type="evidence" value="ECO:0007669"/>
    <property type="project" value="InterPro"/>
</dbReference>
<dbReference type="InterPro" id="IPR027417">
    <property type="entry name" value="P-loop_NTPase"/>
</dbReference>
<dbReference type="Gene3D" id="3.40.50.300">
    <property type="entry name" value="P-loop containing nucleotide triphosphate hydrolases"/>
    <property type="match status" value="1"/>
</dbReference>
<evidence type="ECO:0000259" key="6">
    <source>
        <dbReference type="PROSITE" id="PS50893"/>
    </source>
</evidence>
<reference evidence="8" key="1">
    <citation type="submission" date="2017-06" db="EMBL/GenBank/DDBJ databases">
        <authorList>
            <person name="Varghese N."/>
            <person name="Submissions S."/>
        </authorList>
    </citation>
    <scope>NUCLEOTIDE SEQUENCE [LARGE SCALE GENOMIC DNA]</scope>
    <source>
        <strain evidence="8">DSM 45423</strain>
    </source>
</reference>
<keyword evidence="8" id="KW-1185">Reference proteome</keyword>
<dbReference type="GO" id="GO:0005524">
    <property type="term" value="F:ATP binding"/>
    <property type="evidence" value="ECO:0007669"/>
    <property type="project" value="UniProtKB-KW"/>
</dbReference>
<dbReference type="RefSeq" id="WP_089404983.1">
    <property type="nucleotide sequence ID" value="NZ_FZOH01000006.1"/>
</dbReference>
<dbReference type="Pfam" id="PF00005">
    <property type="entry name" value="ABC_tran"/>
    <property type="match status" value="1"/>
</dbReference>
<feature type="domain" description="ABC transporter" evidence="6">
    <location>
        <begin position="2"/>
        <end position="236"/>
    </location>
</feature>
<name>A0A239G9A3_9ACTN</name>
<evidence type="ECO:0000256" key="3">
    <source>
        <dbReference type="ARBA" id="ARBA00022741"/>
    </source>
</evidence>
<gene>
    <name evidence="7" type="ORF">SAMN04488107_3320</name>
</gene>
<dbReference type="GO" id="GO:0005886">
    <property type="term" value="C:plasma membrane"/>
    <property type="evidence" value="ECO:0007669"/>
    <property type="project" value="UniProtKB-SubCell"/>
</dbReference>
<proteinExistence type="predicted"/>
<dbReference type="SUPFAM" id="SSF52540">
    <property type="entry name" value="P-loop containing nucleoside triphosphate hydrolases"/>
    <property type="match status" value="1"/>
</dbReference>
<protein>
    <submittedName>
        <fullName evidence="7">ABC-2 type transport system ATP-binding protein</fullName>
    </submittedName>
</protein>
<keyword evidence="2" id="KW-0813">Transport</keyword>
<dbReference type="InterPro" id="IPR003439">
    <property type="entry name" value="ABC_transporter-like_ATP-bd"/>
</dbReference>
<dbReference type="PROSITE" id="PS50893">
    <property type="entry name" value="ABC_TRANSPORTER_2"/>
    <property type="match status" value="1"/>
</dbReference>
<evidence type="ECO:0000256" key="5">
    <source>
        <dbReference type="ARBA" id="ARBA00023251"/>
    </source>
</evidence>
<dbReference type="InterPro" id="IPR050763">
    <property type="entry name" value="ABC_transporter_ATP-binding"/>
</dbReference>
<evidence type="ECO:0000256" key="1">
    <source>
        <dbReference type="ARBA" id="ARBA00004202"/>
    </source>
</evidence>
<accession>A0A239G9A3</accession>
<dbReference type="GO" id="GO:0046677">
    <property type="term" value="P:response to antibiotic"/>
    <property type="evidence" value="ECO:0007669"/>
    <property type="project" value="UniProtKB-KW"/>
</dbReference>
<evidence type="ECO:0000256" key="2">
    <source>
        <dbReference type="ARBA" id="ARBA00022448"/>
    </source>
</evidence>
<dbReference type="AlphaFoldDB" id="A0A239G9A3"/>
<dbReference type="PANTHER" id="PTHR42711:SF19">
    <property type="entry name" value="DOXORUBICIN RESISTANCE ATP-BINDING PROTEIN DRRA"/>
    <property type="match status" value="1"/>
</dbReference>
<dbReference type="OrthoDB" id="9804819at2"/>
<sequence length="322" mass="34338">MIEIRDLVKVYRGRRGTVRANDGITLHVGPGEVFGLLGHNGAGKTTLLSQVVGLLRPTGGSIHLDGCDLVARPALARSLCSLQQQAQVPMVGITPRAAVELTGRIRGGGRREVVRRGAALAAALDIERWYDTPGEKLSGGVLRLVSFAMAAVEPGRVVMLDEPSNDVDPVRRRLLWQEVRRLADEGTAVLLVTHAVAEAERVVDRLAVLDRGRVVAEATPSALKGGADADLRVELVLPPGRPAPVLPPCVHDAHHSGPRLVARAPADAADAVGHWLVGQQRTGAVEEWHLGALSLEDVYVRLVGEDADRAGSEEVHRAALVR</sequence>
<dbReference type="Proteomes" id="UP000198386">
    <property type="component" value="Unassembled WGS sequence"/>
</dbReference>
<evidence type="ECO:0000313" key="8">
    <source>
        <dbReference type="Proteomes" id="UP000198386"/>
    </source>
</evidence>